<gene>
    <name evidence="2" type="ORF">GCM10017781_07170</name>
</gene>
<reference evidence="3" key="1">
    <citation type="journal article" date="2019" name="Int. J. Syst. Evol. Microbiol.">
        <title>The Global Catalogue of Microorganisms (GCM) 10K type strain sequencing project: providing services to taxonomists for standard genome sequencing and annotation.</title>
        <authorList>
            <consortium name="The Broad Institute Genomics Platform"/>
            <consortium name="The Broad Institute Genome Sequencing Center for Infectious Disease"/>
            <person name="Wu L."/>
            <person name="Ma J."/>
        </authorList>
    </citation>
    <scope>NUCLEOTIDE SEQUENCE [LARGE SCALE GENOMIC DNA]</scope>
    <source>
        <strain evidence="3">CGMCC 1.18437</strain>
    </source>
</reference>
<dbReference type="Proteomes" id="UP000619376">
    <property type="component" value="Unassembled WGS sequence"/>
</dbReference>
<sequence length="826" mass="88216">MNRVYTAAMLPVPRALLERLLISRAVVAPVERGALHTELTAWAHAQGWTVTTELPEPGSHRWLWLPTSRRALEQLCAAGPDVLILDGADTLLGPEDWAAALPALSPDQQRTTHRAAGGWPGALPVARALGRAGPDAARHPVTAVLLGDLLPPAPLRSAATRLAVSTLITPAVADALDVPPESLDALSDGGWLWPAPSGWAYPALLRAVLCPLPEPAAARRAAHALHGAAHDDAALDTLAGAEVWDTYVDLLARSARAGHGEAALRARWEPLPARWRDEPAARYLAGLLARAAGDLREADRLYSLALPELSGPVHAQASNARGVVRAMRGDVDGALTDFEAAGAARGLAAGEASQNRATLLIQLGRHAEAQSSLNAAVSAFRSAGDRHREAHSLETLGTLHFGRGLLHEALPAYRKALDLFLPDQASQAALVHLNLAESLAPLGELAQAHAHLQEAAALPGTLDDPRTAGWWRRARASLALHAADPAQALTELGQVDTGDRSLRAETALLTARAWRELGQPDAARAALAGAASLGLRADLEAALLGDSPLDPVIEEARAEEARLELVTGLLGRGRPDDLGEAFDVIRAHGYLALLDTRAASPLAGLAQDAESRALFPLRVQTLGPLRFTHAGRTVQLADFPTRKSAALLVALALAEHPQSREVLAERFWPGAKNPLASLQTAVYHLRGVFGVSLVASERGLLSLQFPVHSDVSALRRALGERDLDSLSALLRPVTAPLSVLPDLPAELGEERQQAERLLHDALRLHAEAQPAGDLRRRDALRALITADPLDLEARDDLIRWHEARGEHNHAEQERRQREEARRSLHG</sequence>
<evidence type="ECO:0000313" key="2">
    <source>
        <dbReference type="EMBL" id="GHF33020.1"/>
    </source>
</evidence>
<dbReference type="InterPro" id="IPR019734">
    <property type="entry name" value="TPR_rpt"/>
</dbReference>
<dbReference type="SMART" id="SM00028">
    <property type="entry name" value="TPR"/>
    <property type="match status" value="4"/>
</dbReference>
<accession>A0ABQ3JL14</accession>
<comment type="caution">
    <text evidence="2">The sequence shown here is derived from an EMBL/GenBank/DDBJ whole genome shotgun (WGS) entry which is preliminary data.</text>
</comment>
<dbReference type="PANTHER" id="PTHR35807">
    <property type="entry name" value="TRANSCRIPTIONAL REGULATOR REDD-RELATED"/>
    <property type="match status" value="1"/>
</dbReference>
<protein>
    <recommendedName>
        <fullName evidence="4">Tetratricopeptide repeat protein</fullName>
    </recommendedName>
</protein>
<dbReference type="InterPro" id="IPR051677">
    <property type="entry name" value="AfsR-DnrI-RedD_regulator"/>
</dbReference>
<feature type="region of interest" description="Disordered" evidence="1">
    <location>
        <begin position="806"/>
        <end position="826"/>
    </location>
</feature>
<keyword evidence="3" id="KW-1185">Reference proteome</keyword>
<proteinExistence type="predicted"/>
<dbReference type="Gene3D" id="1.25.40.10">
    <property type="entry name" value="Tetratricopeptide repeat domain"/>
    <property type="match status" value="2"/>
</dbReference>
<evidence type="ECO:0000313" key="3">
    <source>
        <dbReference type="Proteomes" id="UP000619376"/>
    </source>
</evidence>
<dbReference type="Gene3D" id="1.10.10.10">
    <property type="entry name" value="Winged helix-like DNA-binding domain superfamily/Winged helix DNA-binding domain"/>
    <property type="match status" value="1"/>
</dbReference>
<dbReference type="Pfam" id="PF13424">
    <property type="entry name" value="TPR_12"/>
    <property type="match status" value="1"/>
</dbReference>
<evidence type="ECO:0008006" key="4">
    <source>
        <dbReference type="Google" id="ProtNLM"/>
    </source>
</evidence>
<organism evidence="2 3">
    <name type="scientific">Deinococcus metalli</name>
    <dbReference type="NCBI Taxonomy" id="1141878"/>
    <lineage>
        <taxon>Bacteria</taxon>
        <taxon>Thermotogati</taxon>
        <taxon>Deinococcota</taxon>
        <taxon>Deinococci</taxon>
        <taxon>Deinococcales</taxon>
        <taxon>Deinococcaceae</taxon>
        <taxon>Deinococcus</taxon>
    </lineage>
</organism>
<dbReference type="InterPro" id="IPR011990">
    <property type="entry name" value="TPR-like_helical_dom_sf"/>
</dbReference>
<dbReference type="EMBL" id="BNAJ01000001">
    <property type="protein sequence ID" value="GHF33020.1"/>
    <property type="molecule type" value="Genomic_DNA"/>
</dbReference>
<name>A0ABQ3JL14_9DEIO</name>
<dbReference type="InterPro" id="IPR036388">
    <property type="entry name" value="WH-like_DNA-bd_sf"/>
</dbReference>
<dbReference type="SUPFAM" id="SSF48452">
    <property type="entry name" value="TPR-like"/>
    <property type="match status" value="2"/>
</dbReference>
<evidence type="ECO:0000256" key="1">
    <source>
        <dbReference type="SAM" id="MobiDB-lite"/>
    </source>
</evidence>